<dbReference type="SUPFAM" id="SSF55103">
    <property type="entry name" value="FAD-linked oxidases, C-terminal domain"/>
    <property type="match status" value="1"/>
</dbReference>
<keyword evidence="6" id="KW-0274">FAD</keyword>
<dbReference type="Gene3D" id="3.30.43.10">
    <property type="entry name" value="Uridine Diphospho-n-acetylenolpyruvylglucosamine Reductase, domain 2"/>
    <property type="match status" value="1"/>
</dbReference>
<dbReference type="PROSITE" id="PS51387">
    <property type="entry name" value="FAD_PCMH"/>
    <property type="match status" value="1"/>
</dbReference>
<comment type="function">
    <text evidence="11">Catalyzes the oxidation of D-2-hydroxyglutarate (D-2-HG) to alpha-ketoglutarate. Also catalyzes the oxidation of other D-2-hydroxyacids, such as D-malate (D-MAL) and D-lactate (D-LAC). Exhibits high activities towards D-2-HG and D-MAL but a very weak activity towards D-LAC.</text>
</comment>
<evidence type="ECO:0000256" key="11">
    <source>
        <dbReference type="ARBA" id="ARBA00045410"/>
    </source>
</evidence>
<evidence type="ECO:0000256" key="5">
    <source>
        <dbReference type="ARBA" id="ARBA00022630"/>
    </source>
</evidence>
<evidence type="ECO:0000256" key="9">
    <source>
        <dbReference type="ARBA" id="ARBA00039003"/>
    </source>
</evidence>
<dbReference type="FunFam" id="3.30.43.10:FF:000011">
    <property type="entry name" value="D-lactate dehydrogenase (Cytochrome)"/>
    <property type="match status" value="1"/>
</dbReference>
<dbReference type="InterPro" id="IPR016169">
    <property type="entry name" value="FAD-bd_PCMH_sub2"/>
</dbReference>
<dbReference type="FunFam" id="1.10.45.10:FF:000001">
    <property type="entry name" value="D-lactate dehydrogenase mitochondrial"/>
    <property type="match status" value="1"/>
</dbReference>
<dbReference type="InterPro" id="IPR051264">
    <property type="entry name" value="FAD-oxidored/transferase_4"/>
</dbReference>
<evidence type="ECO:0000259" key="13">
    <source>
        <dbReference type="PROSITE" id="PS51387"/>
    </source>
</evidence>
<name>A0A336KFA2_CULSO</name>
<evidence type="ECO:0000256" key="6">
    <source>
        <dbReference type="ARBA" id="ARBA00022827"/>
    </source>
</evidence>
<dbReference type="FunFam" id="3.30.70.2740:FF:000002">
    <property type="entry name" value="D-2-hydroxyglutarate dehydrogenase mitochondrial"/>
    <property type="match status" value="1"/>
</dbReference>
<keyword evidence="5" id="KW-0285">Flavoprotein</keyword>
<dbReference type="InterPro" id="IPR016167">
    <property type="entry name" value="FAD-bd_PCMH_sub1"/>
</dbReference>
<dbReference type="SUPFAM" id="SSF56176">
    <property type="entry name" value="FAD-binding/transporter-associated domain-like"/>
    <property type="match status" value="1"/>
</dbReference>
<dbReference type="FunFam" id="3.30.70.2190:FF:000001">
    <property type="entry name" value="D-2-hydroxyglutarate dehydrogenase mitochondrial"/>
    <property type="match status" value="1"/>
</dbReference>
<evidence type="ECO:0000256" key="12">
    <source>
        <dbReference type="ARBA" id="ARBA00049267"/>
    </source>
</evidence>
<dbReference type="EMBL" id="UFQS01000108">
    <property type="protein sequence ID" value="SSW99730.1"/>
    <property type="molecule type" value="Genomic_DNA"/>
</dbReference>
<sequence>MLRQLNSKNILTLKNKLFNVCPTSCYSTKNLPDLTKDRYKVQRKNYAVPSEKDVAFFENLLQPHNVLKDINETQGYNVDWLGSLRGFSSVVIRPKTTQEISSILKYCNDNNLAVCPQGGNTGLVGGSVPVFDEVVISTTRMNEIESIDEYSNIVTCQSGCILENLESVCSEHGLTFPLDMGSKGSCNIGGNTSTNAGGLRVIRYGSLHGSITGVEVVLADGTILDLMSKFKKDNTGYHLKHLFIGSEGTLGVVTKVSILCPQKSKAVNVAFIGMKNFNDVLNNFLSAKRNLGEILSAVEMIDNESLKSCTETYNLQCPIGDFPFYMLIETSGSNEKHDEEKLNQFLEKQMSSETILDGVIANEPSKIHSIWQLREKVPSSFVEGTYCFKYDISLPLKHFYQIVEVMRERIGNHPMCRRVTGYGHVGDSNLHLNIQAHDYDKDLHKIIEPFVYQYTSELGGSISSEHGLGYQKKQYLHYSKKREAIQLMKVLKGLLDPKNILNPYKVLPDTIEN</sequence>
<evidence type="ECO:0000313" key="14">
    <source>
        <dbReference type="EMBL" id="SSW99730.1"/>
    </source>
</evidence>
<dbReference type="PANTHER" id="PTHR43716">
    <property type="entry name" value="D-2-HYDROXYGLUTARATE DEHYDROGENASE, MITOCHONDRIAL"/>
    <property type="match status" value="1"/>
</dbReference>
<gene>
    <name evidence="14" type="primary">CSON000563</name>
</gene>
<dbReference type="InterPro" id="IPR036318">
    <property type="entry name" value="FAD-bd_PCMH-like_sf"/>
</dbReference>
<reference evidence="14" key="1">
    <citation type="submission" date="2018-04" db="EMBL/GenBank/DDBJ databases">
        <authorList>
            <person name="Go L.Y."/>
            <person name="Mitchell J.A."/>
        </authorList>
    </citation>
    <scope>NUCLEOTIDE SEQUENCE</scope>
    <source>
        <tissue evidence="14">Whole organism</tissue>
    </source>
</reference>
<dbReference type="InterPro" id="IPR004113">
    <property type="entry name" value="FAD-bd_oxidored_4_C"/>
</dbReference>
<dbReference type="InterPro" id="IPR016171">
    <property type="entry name" value="Vanillyl_alc_oxidase_C-sub2"/>
</dbReference>
<dbReference type="Gene3D" id="3.30.70.2190">
    <property type="match status" value="1"/>
</dbReference>
<dbReference type="GO" id="GO:0005739">
    <property type="term" value="C:mitochondrion"/>
    <property type="evidence" value="ECO:0007669"/>
    <property type="project" value="TreeGrafter"/>
</dbReference>
<dbReference type="AlphaFoldDB" id="A0A336KFA2"/>
<keyword evidence="7" id="KW-0560">Oxidoreductase</keyword>
<comment type="catalytic activity">
    <reaction evidence="12">
        <text>(R)-malate + A = oxaloacetate + AH2</text>
        <dbReference type="Rhea" id="RHEA:67460"/>
        <dbReference type="ChEBI" id="CHEBI:13193"/>
        <dbReference type="ChEBI" id="CHEBI:15588"/>
        <dbReference type="ChEBI" id="CHEBI:16452"/>
        <dbReference type="ChEBI" id="CHEBI:17499"/>
    </reaction>
    <physiologicalReaction direction="left-to-right" evidence="12">
        <dbReference type="Rhea" id="RHEA:67461"/>
    </physiologicalReaction>
</comment>
<accession>A0A336KFA2</accession>
<dbReference type="Gene3D" id="1.10.45.10">
    <property type="entry name" value="Vanillyl-alcohol Oxidase, Chain A, domain 4"/>
    <property type="match status" value="1"/>
</dbReference>
<dbReference type="Gene3D" id="3.30.70.2740">
    <property type="match status" value="1"/>
</dbReference>
<evidence type="ECO:0000256" key="4">
    <source>
        <dbReference type="ARBA" id="ARBA00011738"/>
    </source>
</evidence>
<protein>
    <recommendedName>
        <fullName evidence="10">D-2-hydroxyglutarate dehydrogenase, mitochondrial</fullName>
        <ecNumber evidence="9">1.1.99.39</ecNumber>
    </recommendedName>
</protein>
<comment type="cofactor">
    <cofactor evidence="1">
        <name>FAD</name>
        <dbReference type="ChEBI" id="CHEBI:57692"/>
    </cofactor>
</comment>
<dbReference type="Pfam" id="PF02913">
    <property type="entry name" value="FAD-oxidase_C"/>
    <property type="match status" value="1"/>
</dbReference>
<dbReference type="Gene3D" id="3.30.465.10">
    <property type="match status" value="1"/>
</dbReference>
<dbReference type="GO" id="GO:0071949">
    <property type="term" value="F:FAD binding"/>
    <property type="evidence" value="ECO:0007669"/>
    <property type="project" value="InterPro"/>
</dbReference>
<evidence type="ECO:0000256" key="3">
    <source>
        <dbReference type="ARBA" id="ARBA00008000"/>
    </source>
</evidence>
<dbReference type="FunFam" id="3.30.465.10:FF:000001">
    <property type="entry name" value="D-2-hydroxyglutarate dehydrogenase, mitochondrial"/>
    <property type="match status" value="1"/>
</dbReference>
<comment type="similarity">
    <text evidence="3">Belongs to the FAD-binding oxidoreductase/transferase type 4 family.</text>
</comment>
<dbReference type="InterPro" id="IPR006094">
    <property type="entry name" value="Oxid_FAD_bind_N"/>
</dbReference>
<proteinExistence type="inferred from homology"/>
<dbReference type="EC" id="1.1.99.39" evidence="9"/>
<comment type="subunit">
    <text evidence="4">Homodimer.</text>
</comment>
<evidence type="ECO:0000256" key="10">
    <source>
        <dbReference type="ARBA" id="ARBA00039639"/>
    </source>
</evidence>
<dbReference type="Pfam" id="PF01565">
    <property type="entry name" value="FAD_binding_4"/>
    <property type="match status" value="1"/>
</dbReference>
<dbReference type="EMBL" id="UFQT01000108">
    <property type="protein sequence ID" value="SSX20110.1"/>
    <property type="molecule type" value="Genomic_DNA"/>
</dbReference>
<dbReference type="PANTHER" id="PTHR43716:SF1">
    <property type="entry name" value="D-2-HYDROXYGLUTARATE DEHYDROGENASE, MITOCHONDRIAL"/>
    <property type="match status" value="1"/>
</dbReference>
<dbReference type="InterPro" id="IPR016164">
    <property type="entry name" value="FAD-linked_Oxase-like_C"/>
</dbReference>
<feature type="domain" description="FAD-binding PCMH-type" evidence="13">
    <location>
        <begin position="84"/>
        <end position="263"/>
    </location>
</feature>
<dbReference type="GO" id="GO:0005777">
    <property type="term" value="C:peroxisome"/>
    <property type="evidence" value="ECO:0007669"/>
    <property type="project" value="UniProtKB-SubCell"/>
</dbReference>
<evidence type="ECO:0000256" key="2">
    <source>
        <dbReference type="ARBA" id="ARBA00004275"/>
    </source>
</evidence>
<dbReference type="InterPro" id="IPR016166">
    <property type="entry name" value="FAD-bd_PCMH"/>
</dbReference>
<reference evidence="15" key="2">
    <citation type="submission" date="2018-07" db="EMBL/GenBank/DDBJ databases">
        <authorList>
            <person name="Quirk P.G."/>
            <person name="Krulwich T.A."/>
        </authorList>
    </citation>
    <scope>NUCLEOTIDE SEQUENCE</scope>
</reference>
<comment type="subcellular location">
    <subcellularLocation>
        <location evidence="2">Peroxisome</location>
    </subcellularLocation>
</comment>
<dbReference type="OMA" id="YNEDWMR"/>
<dbReference type="VEuPathDB" id="VectorBase:CSON000563"/>
<dbReference type="GO" id="GO:0051990">
    <property type="term" value="F:(R)-2-hydroxyglutarate dehydrogenase activity"/>
    <property type="evidence" value="ECO:0007669"/>
    <property type="project" value="UniProtKB-EC"/>
</dbReference>
<evidence type="ECO:0000256" key="8">
    <source>
        <dbReference type="ARBA" id="ARBA00023140"/>
    </source>
</evidence>
<evidence type="ECO:0000256" key="1">
    <source>
        <dbReference type="ARBA" id="ARBA00001974"/>
    </source>
</evidence>
<evidence type="ECO:0000313" key="15">
    <source>
        <dbReference type="EMBL" id="SSX20110.1"/>
    </source>
</evidence>
<keyword evidence="8" id="KW-0576">Peroxisome</keyword>
<evidence type="ECO:0000256" key="7">
    <source>
        <dbReference type="ARBA" id="ARBA00023002"/>
    </source>
</evidence>
<organism evidence="14">
    <name type="scientific">Culicoides sonorensis</name>
    <name type="common">Biting midge</name>
    <dbReference type="NCBI Taxonomy" id="179676"/>
    <lineage>
        <taxon>Eukaryota</taxon>
        <taxon>Metazoa</taxon>
        <taxon>Ecdysozoa</taxon>
        <taxon>Arthropoda</taxon>
        <taxon>Hexapoda</taxon>
        <taxon>Insecta</taxon>
        <taxon>Pterygota</taxon>
        <taxon>Neoptera</taxon>
        <taxon>Endopterygota</taxon>
        <taxon>Diptera</taxon>
        <taxon>Nematocera</taxon>
        <taxon>Chironomoidea</taxon>
        <taxon>Ceratopogonidae</taxon>
        <taxon>Ceratopogoninae</taxon>
        <taxon>Culicoides</taxon>
        <taxon>Monoculicoides</taxon>
    </lineage>
</organism>